<protein>
    <submittedName>
        <fullName evidence="1">Uncharacterized protein</fullName>
    </submittedName>
</protein>
<sequence>MDELYNLIDFYDRVAMHERVPKRYVRDMQNPIDYYSDKEFKNRFRFSKTSVIECLMPLIFNEIEAVTTMRGLPVPQLIKLLAVLRFYGTGNIQVKKKHF</sequence>
<evidence type="ECO:0000313" key="2">
    <source>
        <dbReference type="Proteomes" id="UP001160148"/>
    </source>
</evidence>
<dbReference type="EMBL" id="CARXXK010001026">
    <property type="protein sequence ID" value="CAI6372226.1"/>
    <property type="molecule type" value="Genomic_DNA"/>
</dbReference>
<comment type="caution">
    <text evidence="1">The sequence shown here is derived from an EMBL/GenBank/DDBJ whole genome shotgun (WGS) entry which is preliminary data.</text>
</comment>
<accession>A0AAV0XVL4</accession>
<dbReference type="Proteomes" id="UP001160148">
    <property type="component" value="Unassembled WGS sequence"/>
</dbReference>
<proteinExistence type="predicted"/>
<name>A0AAV0XVL4_9HEMI</name>
<organism evidence="1 2">
    <name type="scientific">Macrosiphum euphorbiae</name>
    <name type="common">potato aphid</name>
    <dbReference type="NCBI Taxonomy" id="13131"/>
    <lineage>
        <taxon>Eukaryota</taxon>
        <taxon>Metazoa</taxon>
        <taxon>Ecdysozoa</taxon>
        <taxon>Arthropoda</taxon>
        <taxon>Hexapoda</taxon>
        <taxon>Insecta</taxon>
        <taxon>Pterygota</taxon>
        <taxon>Neoptera</taxon>
        <taxon>Paraneoptera</taxon>
        <taxon>Hemiptera</taxon>
        <taxon>Sternorrhyncha</taxon>
        <taxon>Aphidomorpha</taxon>
        <taxon>Aphidoidea</taxon>
        <taxon>Aphididae</taxon>
        <taxon>Macrosiphini</taxon>
        <taxon>Macrosiphum</taxon>
    </lineage>
</organism>
<dbReference type="AlphaFoldDB" id="A0AAV0XVL4"/>
<reference evidence="1 2" key="1">
    <citation type="submission" date="2023-01" db="EMBL/GenBank/DDBJ databases">
        <authorList>
            <person name="Whitehead M."/>
        </authorList>
    </citation>
    <scope>NUCLEOTIDE SEQUENCE [LARGE SCALE GENOMIC DNA]</scope>
</reference>
<gene>
    <name evidence="1" type="ORF">MEUPH1_LOCUS26127</name>
</gene>
<keyword evidence="2" id="KW-1185">Reference proteome</keyword>
<evidence type="ECO:0000313" key="1">
    <source>
        <dbReference type="EMBL" id="CAI6372226.1"/>
    </source>
</evidence>